<keyword evidence="2" id="KW-1185">Reference proteome</keyword>
<name>A0A8I2YNZ5_9AGAM</name>
<proteinExistence type="predicted"/>
<comment type="caution">
    <text evidence="1">The sequence shown here is derived from an EMBL/GenBank/DDBJ whole genome shotgun (WGS) entry which is preliminary data.</text>
</comment>
<evidence type="ECO:0000313" key="1">
    <source>
        <dbReference type="EMBL" id="KAG6375360.1"/>
    </source>
</evidence>
<organism evidence="1 2">
    <name type="scientific">Boletus reticuloceps</name>
    <dbReference type="NCBI Taxonomy" id="495285"/>
    <lineage>
        <taxon>Eukaryota</taxon>
        <taxon>Fungi</taxon>
        <taxon>Dikarya</taxon>
        <taxon>Basidiomycota</taxon>
        <taxon>Agaricomycotina</taxon>
        <taxon>Agaricomycetes</taxon>
        <taxon>Agaricomycetidae</taxon>
        <taxon>Boletales</taxon>
        <taxon>Boletineae</taxon>
        <taxon>Boletaceae</taxon>
        <taxon>Boletoideae</taxon>
        <taxon>Boletus</taxon>
    </lineage>
</organism>
<gene>
    <name evidence="1" type="ORF">JVT61DRAFT_2915</name>
</gene>
<accession>A0A8I2YNZ5</accession>
<sequence>MKKTCSSIFRQLFCRPNPDELDGIPVKEGLNIMEVENSTMADISVGVHSRAVRVQALNQLAPPHRPVLEIEKRDKERSALILDEAARYHMHLHRTNPENPFRDHLQLELYLVDPQSQRPEGQNLLINGKADVVRTGKSYTVVLRNDSDKDLWPYLAYMDSNGVDIHLLYHPQPSSPIPTLPKHGSLEVKLRSFSLPPLDSGFLKLFVSTSYTSLGNLEQSAIPIQLPQPELLDPRHQLGYDGQEWDTALAILNFSDATERRL</sequence>
<protein>
    <submittedName>
        <fullName evidence="1">Uncharacterized protein</fullName>
    </submittedName>
</protein>
<dbReference type="OrthoDB" id="3223806at2759"/>
<dbReference type="Proteomes" id="UP000683000">
    <property type="component" value="Unassembled WGS sequence"/>
</dbReference>
<dbReference type="AlphaFoldDB" id="A0A8I2YNZ5"/>
<evidence type="ECO:0000313" key="2">
    <source>
        <dbReference type="Proteomes" id="UP000683000"/>
    </source>
</evidence>
<dbReference type="EMBL" id="JAGFBS010000014">
    <property type="protein sequence ID" value="KAG6375360.1"/>
    <property type="molecule type" value="Genomic_DNA"/>
</dbReference>
<reference evidence="1" key="1">
    <citation type="submission" date="2021-03" db="EMBL/GenBank/DDBJ databases">
        <title>Evolutionary innovations through gain and loss of genes in the ectomycorrhizal Boletales.</title>
        <authorList>
            <person name="Wu G."/>
            <person name="Miyauchi S."/>
            <person name="Morin E."/>
            <person name="Yang Z.-L."/>
            <person name="Xu J."/>
            <person name="Martin F.M."/>
        </authorList>
    </citation>
    <scope>NUCLEOTIDE SEQUENCE</scope>
    <source>
        <strain evidence="1">BR01</strain>
    </source>
</reference>